<dbReference type="AlphaFoldDB" id="A0A031JXN8"/>
<dbReference type="STRING" id="158500.BES08_16110"/>
<evidence type="ECO:0000313" key="2">
    <source>
        <dbReference type="Proteomes" id="UP000024329"/>
    </source>
</evidence>
<dbReference type="Proteomes" id="UP000024329">
    <property type="component" value="Unassembled WGS sequence"/>
</dbReference>
<evidence type="ECO:0000313" key="1">
    <source>
        <dbReference type="EMBL" id="EZP81700.1"/>
    </source>
</evidence>
<sequence>MAPGTARDLGGLRGVTVRSLLRAEFTFLLRATTWPHDAAAIAAIRAAAKDVTDPDLLMALSRRHHVTGLVARAVGHCDRFAGSRLRRDLQAEAMALAEEQFRQLMQTHHAVAALRDQGISVAVLKGVPAALAVYGEVGVRRSVNIDLLVGRDHVDRARGVLERIGYARSAPPPGATAHELQGSRRYGKDWGFDHFHSDTGIELHWRLFQNPRLLGCVDAGDAQARTVAPGLSLPVLPPHVTALYLVLHGAEHAWSRLKWLADLAALLRQDTHMPGRIAAAAAAQGLAQPAMAALLLSRELYGTPMPEETAMPGWRARALHAVARASLLGAQDGAELEDCATATTRKNLSHYLFSRDPRFWWHELAYDLFHDAAGRGLRHIAQRMLNVLRLPAAAKVSPR</sequence>
<protein>
    <recommendedName>
        <fullName evidence="3">Nucleotidyltransferase family protein</fullName>
    </recommendedName>
</protein>
<proteinExistence type="predicted"/>
<dbReference type="eggNOG" id="COG1216">
    <property type="taxonomic scope" value="Bacteria"/>
</dbReference>
<dbReference type="EMBL" id="JFYZ01000011">
    <property type="protein sequence ID" value="EZP81700.1"/>
    <property type="molecule type" value="Genomic_DNA"/>
</dbReference>
<accession>A0A031JXN8</accession>
<organism evidence="1 2">
    <name type="scientific">Novosphingobium resinovorum</name>
    <dbReference type="NCBI Taxonomy" id="158500"/>
    <lineage>
        <taxon>Bacteria</taxon>
        <taxon>Pseudomonadati</taxon>
        <taxon>Pseudomonadota</taxon>
        <taxon>Alphaproteobacteria</taxon>
        <taxon>Sphingomonadales</taxon>
        <taxon>Sphingomonadaceae</taxon>
        <taxon>Novosphingobium</taxon>
    </lineage>
</organism>
<name>A0A031JXN8_9SPHN</name>
<evidence type="ECO:0008006" key="3">
    <source>
        <dbReference type="Google" id="ProtNLM"/>
    </source>
</evidence>
<reference evidence="1 2" key="1">
    <citation type="submission" date="2014-03" db="EMBL/GenBank/DDBJ databases">
        <title>Whole genome sequence of Novosphingobium resinovorum KF1.</title>
        <authorList>
            <person name="Gan H.M."/>
            <person name="Gan H.Y."/>
            <person name="Chew T.H."/>
            <person name="Savka M.A."/>
        </authorList>
    </citation>
    <scope>NUCLEOTIDE SEQUENCE [LARGE SCALE GENOMIC DNA]</scope>
    <source>
        <strain evidence="1 2">KF1</strain>
    </source>
</reference>
<comment type="caution">
    <text evidence="1">The sequence shown here is derived from an EMBL/GenBank/DDBJ whole genome shotgun (WGS) entry which is preliminary data.</text>
</comment>
<gene>
    <name evidence="1" type="ORF">BV97_02358</name>
</gene>
<dbReference type="PATRIC" id="fig|158500.4.peg.2402"/>
<dbReference type="InterPro" id="IPR039498">
    <property type="entry name" value="NTP_transf_5"/>
</dbReference>
<dbReference type="Pfam" id="PF14907">
    <property type="entry name" value="NTP_transf_5"/>
    <property type="match status" value="1"/>
</dbReference>